<feature type="transmembrane region" description="Helical" evidence="4">
    <location>
        <begin position="21"/>
        <end position="41"/>
    </location>
</feature>
<evidence type="ECO:0000256" key="1">
    <source>
        <dbReference type="ARBA" id="ARBA00022801"/>
    </source>
</evidence>
<feature type="transmembrane region" description="Helical" evidence="4">
    <location>
        <begin position="275"/>
        <end position="295"/>
    </location>
</feature>
<comment type="caution">
    <text evidence="5">The sequence shown here is derived from an EMBL/GenBank/DDBJ whole genome shotgun (WGS) entry which is preliminary data.</text>
</comment>
<dbReference type="GO" id="GO:0016787">
    <property type="term" value="F:hydrolase activity"/>
    <property type="evidence" value="ECO:0007669"/>
    <property type="project" value="UniProtKB-KW"/>
</dbReference>
<accession>A0A2U1ZVE8</accession>
<keyword evidence="4" id="KW-0472">Membrane</keyword>
<keyword evidence="4" id="KW-0812">Transmembrane</keyword>
<dbReference type="SUPFAM" id="SSF63817">
    <property type="entry name" value="Sortase"/>
    <property type="match status" value="1"/>
</dbReference>
<dbReference type="InterPro" id="IPR023365">
    <property type="entry name" value="Sortase_dom-sf"/>
</dbReference>
<dbReference type="InterPro" id="IPR005754">
    <property type="entry name" value="Sortase"/>
</dbReference>
<dbReference type="NCBIfam" id="NF033745">
    <property type="entry name" value="class_C_sortase"/>
    <property type="match status" value="1"/>
</dbReference>
<dbReference type="Proteomes" id="UP000245166">
    <property type="component" value="Unassembled WGS sequence"/>
</dbReference>
<sequence>MSTPAEKVPGPARTPRGRWRFPWPQAVAALAIVAGAGVVLYPQTAGWFTQREQARVVELAETALEQPPHDEPGYRAQQLADAAAYNDALASGAVLEANANLPASDVVAGAGSLVYDELLAGPVEGFMGRLRYDALGIDLPIFHGTSDETLLEGIGHLEGTSLPVGGLDSRSVLTAHRGLANATMFTHLDRAEIGDTFVVEVLGEVLTYRVRDFQVIEPDQTEMLLAEPGADLVTLVTCTPLGINTQRILVTGERVTPTPVADLAAAGTPSGLPGFPWWAVMMGAAVILAVGLVWWSGYPVRPHEEPAAVPDDGRGPGAARPGVGRRR</sequence>
<feature type="compositionally biased region" description="Low complexity" evidence="3">
    <location>
        <begin position="317"/>
        <end position="327"/>
    </location>
</feature>
<evidence type="ECO:0000256" key="4">
    <source>
        <dbReference type="SAM" id="Phobius"/>
    </source>
</evidence>
<proteinExistence type="predicted"/>
<feature type="compositionally biased region" description="Basic and acidic residues" evidence="3">
    <location>
        <begin position="304"/>
        <end position="314"/>
    </location>
</feature>
<feature type="region of interest" description="Disordered" evidence="3">
    <location>
        <begin position="304"/>
        <end position="327"/>
    </location>
</feature>
<reference evidence="5 6" key="1">
    <citation type="submission" date="2018-03" db="EMBL/GenBank/DDBJ databases">
        <title>Genome assembly of novel Miniimonas species PCH200.</title>
        <authorList>
            <person name="Thakur V."/>
            <person name="Kumar V."/>
            <person name="Singh D."/>
        </authorList>
    </citation>
    <scope>NUCLEOTIDE SEQUENCE [LARGE SCALE GENOMIC DNA]</scope>
    <source>
        <strain evidence="5 6">PCH200</strain>
    </source>
</reference>
<dbReference type="AlphaFoldDB" id="A0A2U1ZVE8"/>
<evidence type="ECO:0000313" key="6">
    <source>
        <dbReference type="Proteomes" id="UP000245166"/>
    </source>
</evidence>
<keyword evidence="1" id="KW-0378">Hydrolase</keyword>
<evidence type="ECO:0000256" key="2">
    <source>
        <dbReference type="PIRSR" id="PIRSR605754-1"/>
    </source>
</evidence>
<evidence type="ECO:0000256" key="3">
    <source>
        <dbReference type="SAM" id="MobiDB-lite"/>
    </source>
</evidence>
<organism evidence="5 6">
    <name type="scientific">Serinibacter arcticus</name>
    <dbReference type="NCBI Taxonomy" id="1655435"/>
    <lineage>
        <taxon>Bacteria</taxon>
        <taxon>Bacillati</taxon>
        <taxon>Actinomycetota</taxon>
        <taxon>Actinomycetes</taxon>
        <taxon>Micrococcales</taxon>
        <taxon>Beutenbergiaceae</taxon>
        <taxon>Serinibacter</taxon>
    </lineage>
</organism>
<evidence type="ECO:0000313" key="5">
    <source>
        <dbReference type="EMBL" id="PWD50944.1"/>
    </source>
</evidence>
<dbReference type="EMBL" id="PYHR01000002">
    <property type="protein sequence ID" value="PWD50944.1"/>
    <property type="molecule type" value="Genomic_DNA"/>
</dbReference>
<dbReference type="InterPro" id="IPR042002">
    <property type="entry name" value="Sortase_C"/>
</dbReference>
<dbReference type="OrthoDB" id="5242161at2"/>
<dbReference type="Pfam" id="PF04203">
    <property type="entry name" value="Sortase"/>
    <property type="match status" value="1"/>
</dbReference>
<keyword evidence="4" id="KW-1133">Transmembrane helix</keyword>
<dbReference type="NCBIfam" id="TIGR01076">
    <property type="entry name" value="sortase_fam"/>
    <property type="match status" value="1"/>
</dbReference>
<feature type="active site" description="Acyl-thioester intermediate" evidence="2">
    <location>
        <position position="238"/>
    </location>
</feature>
<gene>
    <name evidence="5" type="ORF">C8046_10050</name>
</gene>
<dbReference type="CDD" id="cd05827">
    <property type="entry name" value="Sortase_C"/>
    <property type="match status" value="1"/>
</dbReference>
<dbReference type="Gene3D" id="2.40.260.10">
    <property type="entry name" value="Sortase"/>
    <property type="match status" value="1"/>
</dbReference>
<name>A0A2U1ZVE8_9MICO</name>
<protein>
    <submittedName>
        <fullName evidence="5">Class C sortase</fullName>
    </submittedName>
</protein>
<keyword evidence="6" id="KW-1185">Reference proteome</keyword>
<dbReference type="RefSeq" id="WP_109229326.1">
    <property type="nucleotide sequence ID" value="NZ_PYHR01000002.1"/>
</dbReference>
<feature type="active site" description="Proton donor/acceptor" evidence="2">
    <location>
        <position position="176"/>
    </location>
</feature>